<dbReference type="Gene3D" id="3.40.50.300">
    <property type="entry name" value="P-loop containing nucleotide triphosphate hydrolases"/>
    <property type="match status" value="1"/>
</dbReference>
<keyword evidence="2" id="KW-0418">Kinase</keyword>
<keyword evidence="2" id="KW-0808">Transferase</keyword>
<dbReference type="SUPFAM" id="SSF53795">
    <property type="entry name" value="PEP carboxykinase-like"/>
    <property type="match status" value="1"/>
</dbReference>
<evidence type="ECO:0000313" key="2">
    <source>
        <dbReference type="EMBL" id="TDN86778.1"/>
    </source>
</evidence>
<proteinExistence type="predicted"/>
<dbReference type="RefSeq" id="WP_133493958.1">
    <property type="nucleotide sequence ID" value="NZ_BMLU01000001.1"/>
</dbReference>
<dbReference type="GO" id="GO:0005524">
    <property type="term" value="F:ATP binding"/>
    <property type="evidence" value="ECO:0007669"/>
    <property type="project" value="InterPro"/>
</dbReference>
<comment type="caution">
    <text evidence="2">The sequence shown here is derived from an EMBL/GenBank/DDBJ whole genome shotgun (WGS) entry which is preliminary data.</text>
</comment>
<protein>
    <submittedName>
        <fullName evidence="2">Hpr(Ser) kinase/phosphatase</fullName>
    </submittedName>
</protein>
<dbReference type="OrthoDB" id="8326226at2"/>
<dbReference type="Proteomes" id="UP000295493">
    <property type="component" value="Unassembled WGS sequence"/>
</dbReference>
<name>A0A4V3BUD5_9SPHN</name>
<sequence>MTAPPSETLHASCVAIGGRALLIAGPSGSGKSDLALRLIDRGATLVSDDYTHLTRSGERLIASAPDRIAGRIEVRGIGIVALPWVGNVPVALLLRIEDRPERMPLSYDIQAIAGVDVPVFAIAALEASAAVKAELALRQVETLR</sequence>
<dbReference type="InterPro" id="IPR027417">
    <property type="entry name" value="P-loop_NTPase"/>
</dbReference>
<dbReference type="PANTHER" id="PTHR30305:SF1">
    <property type="entry name" value="HPR KINASE_PHOSPHORYLASE"/>
    <property type="match status" value="1"/>
</dbReference>
<accession>A0A4V3BUD5</accession>
<dbReference type="CDD" id="cd01918">
    <property type="entry name" value="HprK_C"/>
    <property type="match status" value="1"/>
</dbReference>
<gene>
    <name evidence="2" type="ORF">EV664_101355</name>
</gene>
<dbReference type="AlphaFoldDB" id="A0A4V3BUD5"/>
<dbReference type="InterPro" id="IPR011104">
    <property type="entry name" value="Hpr_kin/Pase_C"/>
</dbReference>
<keyword evidence="3" id="KW-1185">Reference proteome</keyword>
<evidence type="ECO:0000259" key="1">
    <source>
        <dbReference type="Pfam" id="PF07475"/>
    </source>
</evidence>
<dbReference type="GO" id="GO:0006109">
    <property type="term" value="P:regulation of carbohydrate metabolic process"/>
    <property type="evidence" value="ECO:0007669"/>
    <property type="project" value="InterPro"/>
</dbReference>
<dbReference type="Pfam" id="PF07475">
    <property type="entry name" value="Hpr_kinase_C"/>
    <property type="match status" value="1"/>
</dbReference>
<feature type="domain" description="HPr kinase/phosphorylase C-terminal" evidence="1">
    <location>
        <begin position="6"/>
        <end position="81"/>
    </location>
</feature>
<evidence type="ECO:0000313" key="3">
    <source>
        <dbReference type="Proteomes" id="UP000295493"/>
    </source>
</evidence>
<dbReference type="GO" id="GO:0000155">
    <property type="term" value="F:phosphorelay sensor kinase activity"/>
    <property type="evidence" value="ECO:0007669"/>
    <property type="project" value="InterPro"/>
</dbReference>
<organism evidence="2 3">
    <name type="scientific">Stakelama pacifica</name>
    <dbReference type="NCBI Taxonomy" id="517720"/>
    <lineage>
        <taxon>Bacteria</taxon>
        <taxon>Pseudomonadati</taxon>
        <taxon>Pseudomonadota</taxon>
        <taxon>Alphaproteobacteria</taxon>
        <taxon>Sphingomonadales</taxon>
        <taxon>Sphingomonadaceae</taxon>
        <taxon>Stakelama</taxon>
    </lineage>
</organism>
<reference evidence="2 3" key="1">
    <citation type="submission" date="2019-03" db="EMBL/GenBank/DDBJ databases">
        <title>Genomic Encyclopedia of Type Strains, Phase IV (KMG-IV): sequencing the most valuable type-strain genomes for metagenomic binning, comparative biology and taxonomic classification.</title>
        <authorList>
            <person name="Goeker M."/>
        </authorList>
    </citation>
    <scope>NUCLEOTIDE SEQUENCE [LARGE SCALE GENOMIC DNA]</scope>
    <source>
        <strain evidence="2 3">DSM 25059</strain>
    </source>
</reference>
<dbReference type="PANTHER" id="PTHR30305">
    <property type="entry name" value="PROTEIN YJDM-RELATED"/>
    <property type="match status" value="1"/>
</dbReference>
<dbReference type="EMBL" id="SNWD01000001">
    <property type="protein sequence ID" value="TDN86778.1"/>
    <property type="molecule type" value="Genomic_DNA"/>
</dbReference>